<evidence type="ECO:0000259" key="3">
    <source>
        <dbReference type="Pfam" id="PF00291"/>
    </source>
</evidence>
<comment type="cofactor">
    <cofactor evidence="1">
        <name>pyridoxal 5'-phosphate</name>
        <dbReference type="ChEBI" id="CHEBI:597326"/>
    </cofactor>
</comment>
<dbReference type="AlphaFoldDB" id="A0A1Y5PQT2"/>
<reference evidence="4" key="1">
    <citation type="submission" date="2016-03" db="EMBL/GenBank/DDBJ databases">
        <authorList>
            <person name="Ploux O."/>
        </authorList>
    </citation>
    <scope>NUCLEOTIDE SEQUENCE</scope>
    <source>
        <strain evidence="4">UC10</strain>
    </source>
</reference>
<dbReference type="PANTHER" id="PTHR42937:SF1">
    <property type="entry name" value="DIAMINOPROPIONATE AMMONIA-LYASE"/>
    <property type="match status" value="1"/>
</dbReference>
<dbReference type="GO" id="GO:0008838">
    <property type="term" value="F:diaminopropionate ammonia-lyase activity"/>
    <property type="evidence" value="ECO:0007669"/>
    <property type="project" value="UniProtKB-EC"/>
</dbReference>
<dbReference type="KEGG" id="sphu:SPPYR_1272"/>
<evidence type="ECO:0000256" key="1">
    <source>
        <dbReference type="ARBA" id="ARBA00001933"/>
    </source>
</evidence>
<dbReference type="RefSeq" id="WP_295325369.1">
    <property type="nucleotide sequence ID" value="NZ_LT598653.1"/>
</dbReference>
<dbReference type="Gene3D" id="3.40.50.1100">
    <property type="match status" value="2"/>
</dbReference>
<dbReference type="InterPro" id="IPR001926">
    <property type="entry name" value="TrpB-like_PALP"/>
</dbReference>
<dbReference type="EC" id="4.3.1.15" evidence="4"/>
<evidence type="ECO:0000256" key="2">
    <source>
        <dbReference type="ARBA" id="ARBA00022898"/>
    </source>
</evidence>
<organism evidence="4">
    <name type="scientific">uncultured Sphingopyxis sp</name>
    <dbReference type="NCBI Taxonomy" id="310581"/>
    <lineage>
        <taxon>Bacteria</taxon>
        <taxon>Pseudomonadati</taxon>
        <taxon>Pseudomonadota</taxon>
        <taxon>Alphaproteobacteria</taxon>
        <taxon>Sphingomonadales</taxon>
        <taxon>Sphingomonadaceae</taxon>
        <taxon>Sphingopyxis</taxon>
        <taxon>environmental samples</taxon>
    </lineage>
</organism>
<protein>
    <submittedName>
        <fullName evidence="4">2,3-diaminopropionate ammonia-lyase</fullName>
        <ecNumber evidence="4">4.3.1.15</ecNumber>
    </submittedName>
</protein>
<feature type="domain" description="Tryptophan synthase beta chain-like PALP" evidence="3">
    <location>
        <begin position="39"/>
        <end position="352"/>
    </location>
</feature>
<name>A0A1Y5PQT2_9SPHN</name>
<proteinExistence type="predicted"/>
<dbReference type="Pfam" id="PF00291">
    <property type="entry name" value="PALP"/>
    <property type="match status" value="1"/>
</dbReference>
<dbReference type="EMBL" id="LT598653">
    <property type="protein sequence ID" value="SBV32392.1"/>
    <property type="molecule type" value="Genomic_DNA"/>
</dbReference>
<accession>A0A1Y5PQT2</accession>
<dbReference type="PANTHER" id="PTHR42937">
    <property type="match status" value="1"/>
</dbReference>
<gene>
    <name evidence="4" type="primary">dpaL</name>
    <name evidence="4" type="ORF">SPPYR_1272</name>
</gene>
<dbReference type="NCBIfam" id="NF006058">
    <property type="entry name" value="PRK08206.1"/>
    <property type="match status" value="1"/>
</dbReference>
<sequence>MQIHINELASRAPYSDAERAVTSLEDARDALAEVGRWPRYAPTPLRDLPGMASELGLAKVWMKDESQRLGQNSFKSLGGAYAATLKVSDMADKQNIVLCTATEGNHGRSVAYAAQRLGCKAVIFMQEHALDYKVAAIEALGATVIRSPGNYDDSVVIAAAAAEKNGWLLISDTNDASDRTVHHVMHGYGIMALELLDQFEPARFPTHVFLQAGVGGLAAGVIGVLSEKLGAARPQFVVVEPETAACVLASAQEGRPAQLKGDVSTVMQMLAVGNASPAAWPILSIRADAFITVRDDEAIRIRQRLLMGEFGLTSHDIGLSGVAGLTGLHTLIGHSSEAAERLGLGPDSRVLVFGTEAGPTTATATAPADEQAALQR</sequence>
<keyword evidence="4" id="KW-0456">Lyase</keyword>
<keyword evidence="2" id="KW-0663">Pyridoxal phosphate</keyword>
<dbReference type="InterPro" id="IPR036052">
    <property type="entry name" value="TrpB-like_PALP_sf"/>
</dbReference>
<evidence type="ECO:0000313" key="4">
    <source>
        <dbReference type="EMBL" id="SBV32392.1"/>
    </source>
</evidence>
<dbReference type="SUPFAM" id="SSF53686">
    <property type="entry name" value="Tryptophan synthase beta subunit-like PLP-dependent enzymes"/>
    <property type="match status" value="1"/>
</dbReference>